<reference evidence="6" key="1">
    <citation type="submission" date="2021-02" db="EMBL/GenBank/DDBJ databases">
        <title>Natronogracilivirga saccharolytica gen. nov. sp. nov. a new anaerobic, haloalkiliphilic carbohydrate-fermenting bacterium from soda lake and proposing of Cyclonatronumiaceae fam. nov. in the phylum Balneolaeota.</title>
        <authorList>
            <person name="Zhilina T.N."/>
            <person name="Sorokin D.Y."/>
            <person name="Zavarzina D.G."/>
            <person name="Toshchakov S.V."/>
            <person name="Kublanov I.V."/>
        </authorList>
    </citation>
    <scope>NUCLEOTIDE SEQUENCE</scope>
    <source>
        <strain evidence="6">Z-1702</strain>
    </source>
</reference>
<gene>
    <name evidence="5 6" type="primary">rpmC</name>
    <name evidence="6" type="ORF">NATSA_06295</name>
</gene>
<dbReference type="HAMAP" id="MF_00374">
    <property type="entry name" value="Ribosomal_uL29"/>
    <property type="match status" value="1"/>
</dbReference>
<dbReference type="AlphaFoldDB" id="A0A8J7RI74"/>
<sequence>MKAHELRDLSVAELEARIKDEIESLQKLYFNKAVAGQVESPATIKNHRKELARLYTVIREKKRAEQAEV</sequence>
<dbReference type="InterPro" id="IPR001854">
    <property type="entry name" value="Ribosomal_uL29"/>
</dbReference>
<comment type="similarity">
    <text evidence="1 5">Belongs to the universal ribosomal protein uL29 family.</text>
</comment>
<comment type="caution">
    <text evidence="6">The sequence shown here is derived from an EMBL/GenBank/DDBJ whole genome shotgun (WGS) entry which is preliminary data.</text>
</comment>
<evidence type="ECO:0000256" key="5">
    <source>
        <dbReference type="HAMAP-Rule" id="MF_00374"/>
    </source>
</evidence>
<accession>A0A8J7RI74</accession>
<proteinExistence type="inferred from homology"/>
<dbReference type="GO" id="GO:1990904">
    <property type="term" value="C:ribonucleoprotein complex"/>
    <property type="evidence" value="ECO:0007669"/>
    <property type="project" value="UniProtKB-KW"/>
</dbReference>
<dbReference type="RefSeq" id="WP_210511154.1">
    <property type="nucleotide sequence ID" value="NZ_JAFIDN010000003.1"/>
</dbReference>
<dbReference type="Pfam" id="PF00831">
    <property type="entry name" value="Ribosomal_L29"/>
    <property type="match status" value="1"/>
</dbReference>
<dbReference type="GO" id="GO:0006412">
    <property type="term" value="P:translation"/>
    <property type="evidence" value="ECO:0007669"/>
    <property type="project" value="UniProtKB-UniRule"/>
</dbReference>
<dbReference type="GO" id="GO:0005840">
    <property type="term" value="C:ribosome"/>
    <property type="evidence" value="ECO:0007669"/>
    <property type="project" value="UniProtKB-KW"/>
</dbReference>
<dbReference type="Gene3D" id="1.10.287.310">
    <property type="match status" value="1"/>
</dbReference>
<keyword evidence="7" id="KW-1185">Reference proteome</keyword>
<evidence type="ECO:0000256" key="1">
    <source>
        <dbReference type="ARBA" id="ARBA00009254"/>
    </source>
</evidence>
<dbReference type="NCBIfam" id="TIGR00012">
    <property type="entry name" value="L29"/>
    <property type="match status" value="1"/>
</dbReference>
<evidence type="ECO:0000256" key="3">
    <source>
        <dbReference type="ARBA" id="ARBA00023274"/>
    </source>
</evidence>
<keyword evidence="2 5" id="KW-0689">Ribosomal protein</keyword>
<dbReference type="InterPro" id="IPR036049">
    <property type="entry name" value="Ribosomal_uL29_sf"/>
</dbReference>
<dbReference type="GO" id="GO:0003735">
    <property type="term" value="F:structural constituent of ribosome"/>
    <property type="evidence" value="ECO:0007669"/>
    <property type="project" value="InterPro"/>
</dbReference>
<evidence type="ECO:0000256" key="2">
    <source>
        <dbReference type="ARBA" id="ARBA00022980"/>
    </source>
</evidence>
<dbReference type="Proteomes" id="UP000673975">
    <property type="component" value="Unassembled WGS sequence"/>
</dbReference>
<dbReference type="EMBL" id="JAFIDN010000003">
    <property type="protein sequence ID" value="MBP3192265.1"/>
    <property type="molecule type" value="Genomic_DNA"/>
</dbReference>
<keyword evidence="3 5" id="KW-0687">Ribonucleoprotein</keyword>
<organism evidence="6 7">
    <name type="scientific">Natronogracilivirga saccharolytica</name>
    <dbReference type="NCBI Taxonomy" id="2812953"/>
    <lineage>
        <taxon>Bacteria</taxon>
        <taxon>Pseudomonadati</taxon>
        <taxon>Balneolota</taxon>
        <taxon>Balneolia</taxon>
        <taxon>Balneolales</taxon>
        <taxon>Cyclonatronaceae</taxon>
        <taxon>Natronogracilivirga</taxon>
    </lineage>
</organism>
<evidence type="ECO:0000313" key="6">
    <source>
        <dbReference type="EMBL" id="MBP3192265.1"/>
    </source>
</evidence>
<evidence type="ECO:0000313" key="7">
    <source>
        <dbReference type="Proteomes" id="UP000673975"/>
    </source>
</evidence>
<protein>
    <recommendedName>
        <fullName evidence="4 5">Large ribosomal subunit protein uL29</fullName>
    </recommendedName>
</protein>
<evidence type="ECO:0000256" key="4">
    <source>
        <dbReference type="ARBA" id="ARBA00035204"/>
    </source>
</evidence>
<dbReference type="SUPFAM" id="SSF46561">
    <property type="entry name" value="Ribosomal protein L29 (L29p)"/>
    <property type="match status" value="1"/>
</dbReference>
<name>A0A8J7RI74_9BACT</name>